<comment type="caution">
    <text evidence="1">The sequence shown here is derived from an EMBL/GenBank/DDBJ whole genome shotgun (WGS) entry which is preliminary data.</text>
</comment>
<reference evidence="1" key="1">
    <citation type="submission" date="2017-02" db="EMBL/GenBank/DDBJ databases">
        <title>Delving into the versatile metabolic prowess of the omnipresent phylum Bacteroidetes.</title>
        <authorList>
            <person name="Nobu M.K."/>
            <person name="Mei R."/>
            <person name="Narihiro T."/>
            <person name="Kuroda K."/>
            <person name="Liu W.-T."/>
        </authorList>
    </citation>
    <scope>NUCLEOTIDE SEQUENCE</scope>
    <source>
        <strain evidence="1">ADurb.Bin160</strain>
    </source>
</reference>
<organism evidence="1">
    <name type="scientific">candidate division CPR1 bacterium ADurb.Bin160</name>
    <dbReference type="NCBI Taxonomy" id="1852826"/>
    <lineage>
        <taxon>Bacteria</taxon>
        <taxon>candidate division CPR1</taxon>
    </lineage>
</organism>
<proteinExistence type="predicted"/>
<protein>
    <submittedName>
        <fullName evidence="1">Uncharacterized protein</fullName>
    </submittedName>
</protein>
<gene>
    <name evidence="1" type="ORF">BWY04_00857</name>
</gene>
<accession>A0A1V5ZM96</accession>
<dbReference type="AlphaFoldDB" id="A0A1V5ZM96"/>
<name>A0A1V5ZM96_9BACT</name>
<sequence length="61" mass="7211">MIVAARTYITYNSIIEAINNVNHNIRAVEDEIAYSNNFLKYYLDSEYSDYFLAHKNNILFN</sequence>
<evidence type="ECO:0000313" key="1">
    <source>
        <dbReference type="EMBL" id="OQB41353.1"/>
    </source>
</evidence>
<dbReference type="Proteomes" id="UP000485621">
    <property type="component" value="Unassembled WGS sequence"/>
</dbReference>
<dbReference type="EMBL" id="MWDB01000018">
    <property type="protein sequence ID" value="OQB41353.1"/>
    <property type="molecule type" value="Genomic_DNA"/>
</dbReference>